<name>A0A3B0M398_9GAMM</name>
<proteinExistence type="predicted"/>
<gene>
    <name evidence="1" type="ORF">ARTV_3265</name>
</gene>
<sequence>MVKIVKKYQKISQILSISLLDIGLISRRESIRLQPEIKIGFYSQIMLRRRRRSWCIRALIRKVTRGFKRLAGDKLLDKSLEQRAAEKRILRKLK</sequence>
<evidence type="ECO:0000313" key="1">
    <source>
        <dbReference type="EMBL" id="SSW96693.1"/>
    </source>
</evidence>
<dbReference type="EMBL" id="UFQR01000083">
    <property type="protein sequence ID" value="SSW96693.1"/>
    <property type="molecule type" value="Genomic_DNA"/>
</dbReference>
<dbReference type="AlphaFoldDB" id="A0A3B0M398"/>
<organism evidence="1">
    <name type="scientific">Arsenophonus endosymbiont of Trialeurodes vaporariorum</name>
    <dbReference type="NCBI Taxonomy" id="235567"/>
    <lineage>
        <taxon>Bacteria</taxon>
        <taxon>Pseudomonadati</taxon>
        <taxon>Pseudomonadota</taxon>
        <taxon>Gammaproteobacteria</taxon>
        <taxon>Enterobacterales</taxon>
        <taxon>Morganellaceae</taxon>
        <taxon>Arsenophonus</taxon>
    </lineage>
</organism>
<reference evidence="1" key="1">
    <citation type="submission" date="2018-04" db="EMBL/GenBank/DDBJ databases">
        <authorList>
            <person name="Go L.Y."/>
            <person name="Mitchell J.A."/>
        </authorList>
    </citation>
    <scope>NUCLEOTIDE SEQUENCE</scope>
    <source>
        <strain evidence="1">ARTV</strain>
    </source>
</reference>
<protein>
    <submittedName>
        <fullName evidence="1">Uncharacterized protein</fullName>
    </submittedName>
</protein>
<accession>A0A3B0M398</accession>